<evidence type="ECO:0000313" key="2">
    <source>
        <dbReference type="Proteomes" id="UP000214684"/>
    </source>
</evidence>
<dbReference type="OrthoDB" id="1377401at2"/>
<name>A0A227PB97_9FLAO</name>
<gene>
    <name evidence="1" type="ORF">B0A64_10590</name>
</gene>
<keyword evidence="2" id="KW-1185">Reference proteome</keyword>
<sequence>MIKKLLFFILFLGSFIVHGQEVGILIKSTLYPYDKLIGWHSAKHIIKIGQNSIQKGTNSPVDVIEYDFFYINDNPTEINCIGSYISSIDGNDCKVGEYPSPPYNIPYNKYDFRYSLFNGCTGSSEIMGIYIPQPDTNQKCAEEVMTLTNGWNWQYKYNDGEWTDFPSQFQEQTSISFKIKDLGGHENKSQIYFHAGYGVGSQAKYTNTRSYDIIGCSPELVDKKPITTNVKCSNESSGSATLQFKTELKDNQEFLFNLFKYNIDLKDFDFLSSASSLKKDIKNNTYIWNNIAHGTYFIKYQAQTNTETNDKVGSSAIKTDSFIIEDVQPLTFNLTGIQPKCSTDKGGVLITVKGGTSPYYYILDNETKKLLIKNPDTITLSKDGDHKVIVVDSNNCIEK</sequence>
<reference evidence="1 2" key="1">
    <citation type="submission" date="2016-11" db="EMBL/GenBank/DDBJ databases">
        <title>Whole genomes of Flavobacteriaceae.</title>
        <authorList>
            <person name="Stine C."/>
            <person name="Li C."/>
            <person name="Tadesse D."/>
        </authorList>
    </citation>
    <scope>NUCLEOTIDE SEQUENCE [LARGE SCALE GENOMIC DNA]</scope>
    <source>
        <strain evidence="1 2">DSM 24704</strain>
    </source>
</reference>
<proteinExistence type="predicted"/>
<organism evidence="1 2">
    <name type="scientific">Flavobacterium araucananum</name>
    <dbReference type="NCBI Taxonomy" id="946678"/>
    <lineage>
        <taxon>Bacteria</taxon>
        <taxon>Pseudomonadati</taxon>
        <taxon>Bacteroidota</taxon>
        <taxon>Flavobacteriia</taxon>
        <taxon>Flavobacteriales</taxon>
        <taxon>Flavobacteriaceae</taxon>
        <taxon>Flavobacterium</taxon>
    </lineage>
</organism>
<dbReference type="EMBL" id="MUGS01000015">
    <property type="protein sequence ID" value="OXG06548.1"/>
    <property type="molecule type" value="Genomic_DNA"/>
</dbReference>
<comment type="caution">
    <text evidence="1">The sequence shown here is derived from an EMBL/GenBank/DDBJ whole genome shotgun (WGS) entry which is preliminary data.</text>
</comment>
<dbReference type="Proteomes" id="UP000214684">
    <property type="component" value="Unassembled WGS sequence"/>
</dbReference>
<evidence type="ECO:0000313" key="1">
    <source>
        <dbReference type="EMBL" id="OXG06548.1"/>
    </source>
</evidence>
<dbReference type="AlphaFoldDB" id="A0A227PB97"/>
<dbReference type="RefSeq" id="WP_089479490.1">
    <property type="nucleotide sequence ID" value="NZ_MUGS01000015.1"/>
</dbReference>
<protein>
    <submittedName>
        <fullName evidence="1">Uncharacterized protein</fullName>
    </submittedName>
</protein>
<accession>A0A227PB97</accession>